<dbReference type="Proteomes" id="UP001442494">
    <property type="component" value="Unassembled WGS sequence"/>
</dbReference>
<protein>
    <submittedName>
        <fullName evidence="1">Uncharacterized protein</fullName>
    </submittedName>
</protein>
<accession>A0ABV0JSD0</accession>
<organism evidence="1 2">
    <name type="scientific">Funiculus sociatus GB2-A5</name>
    <dbReference type="NCBI Taxonomy" id="2933946"/>
    <lineage>
        <taxon>Bacteria</taxon>
        <taxon>Bacillati</taxon>
        <taxon>Cyanobacteriota</taxon>
        <taxon>Cyanophyceae</taxon>
        <taxon>Coleofasciculales</taxon>
        <taxon>Coleofasciculaceae</taxon>
        <taxon>Funiculus</taxon>
    </lineage>
</organism>
<keyword evidence="2" id="KW-1185">Reference proteome</keyword>
<evidence type="ECO:0000313" key="2">
    <source>
        <dbReference type="Proteomes" id="UP001442494"/>
    </source>
</evidence>
<evidence type="ECO:0000313" key="1">
    <source>
        <dbReference type="EMBL" id="MEP0866135.1"/>
    </source>
</evidence>
<reference evidence="1 2" key="1">
    <citation type="submission" date="2022-04" db="EMBL/GenBank/DDBJ databases">
        <title>Positive selection, recombination, and allopatry shape intraspecific diversity of widespread and dominant cyanobacteria.</title>
        <authorList>
            <person name="Wei J."/>
            <person name="Shu W."/>
            <person name="Hu C."/>
        </authorList>
    </citation>
    <scope>NUCLEOTIDE SEQUENCE [LARGE SCALE GENOMIC DNA]</scope>
    <source>
        <strain evidence="1 2">GB2-A5</strain>
    </source>
</reference>
<gene>
    <name evidence="1" type="ORF">NDI37_16850</name>
</gene>
<dbReference type="EMBL" id="JAMPKK010000038">
    <property type="protein sequence ID" value="MEP0866135.1"/>
    <property type="molecule type" value="Genomic_DNA"/>
</dbReference>
<comment type="caution">
    <text evidence="1">The sequence shown here is derived from an EMBL/GenBank/DDBJ whole genome shotgun (WGS) entry which is preliminary data.</text>
</comment>
<sequence>MSNFSRWSSASIALLTLGVAVGTIVPLVTSDLQKVIAAPESATSFPDIQNH</sequence>
<dbReference type="RefSeq" id="WP_199294852.1">
    <property type="nucleotide sequence ID" value="NZ_JAMPKK010000038.1"/>
</dbReference>
<name>A0ABV0JSD0_9CYAN</name>
<proteinExistence type="predicted"/>